<dbReference type="EMBL" id="JAKRRY010000009">
    <property type="protein sequence ID" value="MCW8346092.1"/>
    <property type="molecule type" value="Genomic_DNA"/>
</dbReference>
<dbReference type="RefSeq" id="WP_265674489.1">
    <property type="nucleotide sequence ID" value="NZ_JAKRRY010000009.1"/>
</dbReference>
<sequence>MSYEKLSRLIKPELGEKPHQLLAECLELKIPLYHLMPSNHSIWFGNNDECIENYNLSELITDKNKRMIIELTIGDIETFININQDCIDISTCSSIVPSSIYNSRETIEPYSIIKHHLEKEERLEVYKAENIKKISNGGFGYKFRVITEPKDKIPVEKSLTPTDIKISLMRKSNMEYYFLIFSANIHSNIYNKKLLSVKINDILIHKEDIVKLSQIEQVSKIPSTSYYWVPPSYHEHKELCTLAYIGYAIFEAGTIDMPNSSEEGKKLLKQLLNYSNEKQAIFAFILINTSLSHSVKRANKEQWEGRDKKEFIPQIKYLMKIESELTDWEKIDEITKLDFSDDYDDFALNYISNPS</sequence>
<comment type="caution">
    <text evidence="1">The sequence shown here is derived from an EMBL/GenBank/DDBJ whole genome shotgun (WGS) entry which is preliminary data.</text>
</comment>
<gene>
    <name evidence="1" type="ORF">MD535_08740</name>
</gene>
<evidence type="ECO:0000313" key="2">
    <source>
        <dbReference type="Proteomes" id="UP001155587"/>
    </source>
</evidence>
<accession>A0A9X3CMG1</accession>
<evidence type="ECO:0000313" key="1">
    <source>
        <dbReference type="EMBL" id="MCW8346092.1"/>
    </source>
</evidence>
<proteinExistence type="predicted"/>
<reference evidence="1" key="1">
    <citation type="submission" date="2022-02" db="EMBL/GenBank/DDBJ databases">
        <title>Vibrio sp. nov, a new bacterium isolated from seawater.</title>
        <authorList>
            <person name="Yuan Y."/>
        </authorList>
    </citation>
    <scope>NUCLEOTIDE SEQUENCE</scope>
    <source>
        <strain evidence="1">ZSDZ65</strain>
    </source>
</reference>
<dbReference type="Proteomes" id="UP001155587">
    <property type="component" value="Unassembled WGS sequence"/>
</dbReference>
<dbReference type="AlphaFoldDB" id="A0A9X3CMG1"/>
<protein>
    <submittedName>
        <fullName evidence="1">Uncharacterized protein</fullName>
    </submittedName>
</protein>
<name>A0A9X3CMG1_9VIBR</name>
<keyword evidence="2" id="KW-1185">Reference proteome</keyword>
<organism evidence="1 2">
    <name type="scientific">Vibrio qingdaonensis</name>
    <dbReference type="NCBI Taxonomy" id="2829491"/>
    <lineage>
        <taxon>Bacteria</taxon>
        <taxon>Pseudomonadati</taxon>
        <taxon>Pseudomonadota</taxon>
        <taxon>Gammaproteobacteria</taxon>
        <taxon>Vibrionales</taxon>
        <taxon>Vibrionaceae</taxon>
        <taxon>Vibrio</taxon>
    </lineage>
</organism>